<feature type="domain" description="PPM-type phosphatase" evidence="2">
    <location>
        <begin position="47"/>
        <end position="290"/>
    </location>
</feature>
<feature type="region of interest" description="Disordered" evidence="1">
    <location>
        <begin position="295"/>
        <end position="350"/>
    </location>
</feature>
<dbReference type="PROSITE" id="PS51746">
    <property type="entry name" value="PPM_2"/>
    <property type="match status" value="1"/>
</dbReference>
<dbReference type="SMART" id="SM00332">
    <property type="entry name" value="PP2Cc"/>
    <property type="match status" value="1"/>
</dbReference>
<dbReference type="EMBL" id="JBHSXS010000005">
    <property type="protein sequence ID" value="MFC6880323.1"/>
    <property type="molecule type" value="Genomic_DNA"/>
</dbReference>
<sequence length="350" mass="35169">MTCADCGGHAISADGYCDQCGLRQPNGREHVEIELAAPGGAVPAPIRAAGVTDRGLRRSRNEDAFAVATLSDQVCAVVCDGVASAPGSEEASRIAAETGAAVLARRLAAGADPPTATRAAAARAGEDVARLSEAPHTSPACTYVSAVVGNGAVTVGWIGDSRAYWLPNAAPAPALLTRDDSWAVRMVARGAMSAEAAWADPRAHLLTAWLGADAGTIDPHVTTFEPSCPGLVLVCSDGLWNDLPDPSDLAAVALDGPDPLADPLAAAGRLLRAALGAGGHDNVTAALIPYPPPPAEGAVEHAARPTAAPGVRTGGRSSAARPAAPHDGAPTEAPAPARVDESAPKGEPRP</sequence>
<dbReference type="Pfam" id="PF13672">
    <property type="entry name" value="PP2C_2"/>
    <property type="match status" value="1"/>
</dbReference>
<protein>
    <submittedName>
        <fullName evidence="3">PP2C family protein-serine/threonine phosphatase</fullName>
        <ecNumber evidence="3">3.1.3.16</ecNumber>
    </submittedName>
</protein>
<organism evidence="3 4">
    <name type="scientific">Actinomadura yumaensis</name>
    <dbReference type="NCBI Taxonomy" id="111807"/>
    <lineage>
        <taxon>Bacteria</taxon>
        <taxon>Bacillati</taxon>
        <taxon>Actinomycetota</taxon>
        <taxon>Actinomycetes</taxon>
        <taxon>Streptosporangiales</taxon>
        <taxon>Thermomonosporaceae</taxon>
        <taxon>Actinomadura</taxon>
    </lineage>
</organism>
<dbReference type="EC" id="3.1.3.16" evidence="3"/>
<accession>A0ABW2CEV8</accession>
<evidence type="ECO:0000256" key="1">
    <source>
        <dbReference type="SAM" id="MobiDB-lite"/>
    </source>
</evidence>
<dbReference type="InterPro" id="IPR036457">
    <property type="entry name" value="PPM-type-like_dom_sf"/>
</dbReference>
<dbReference type="SMART" id="SM00331">
    <property type="entry name" value="PP2C_SIG"/>
    <property type="match status" value="1"/>
</dbReference>
<proteinExistence type="predicted"/>
<comment type="caution">
    <text evidence="3">The sequence shown here is derived from an EMBL/GenBank/DDBJ whole genome shotgun (WGS) entry which is preliminary data.</text>
</comment>
<reference evidence="4" key="1">
    <citation type="journal article" date="2019" name="Int. J. Syst. Evol. Microbiol.">
        <title>The Global Catalogue of Microorganisms (GCM) 10K type strain sequencing project: providing services to taxonomists for standard genome sequencing and annotation.</title>
        <authorList>
            <consortium name="The Broad Institute Genomics Platform"/>
            <consortium name="The Broad Institute Genome Sequencing Center for Infectious Disease"/>
            <person name="Wu L."/>
            <person name="Ma J."/>
        </authorList>
    </citation>
    <scope>NUCLEOTIDE SEQUENCE [LARGE SCALE GENOMIC DNA]</scope>
    <source>
        <strain evidence="4">JCM 3369</strain>
    </source>
</reference>
<dbReference type="InterPro" id="IPR001932">
    <property type="entry name" value="PPM-type_phosphatase-like_dom"/>
</dbReference>
<evidence type="ECO:0000259" key="2">
    <source>
        <dbReference type="PROSITE" id="PS51746"/>
    </source>
</evidence>
<evidence type="ECO:0000313" key="4">
    <source>
        <dbReference type="Proteomes" id="UP001596380"/>
    </source>
</evidence>
<dbReference type="SUPFAM" id="SSF81606">
    <property type="entry name" value="PP2C-like"/>
    <property type="match status" value="1"/>
</dbReference>
<dbReference type="Gene3D" id="3.60.40.10">
    <property type="entry name" value="PPM-type phosphatase domain"/>
    <property type="match status" value="1"/>
</dbReference>
<name>A0ABW2CEV8_9ACTN</name>
<dbReference type="Proteomes" id="UP001596380">
    <property type="component" value="Unassembled WGS sequence"/>
</dbReference>
<keyword evidence="3" id="KW-0378">Hydrolase</keyword>
<keyword evidence="4" id="KW-1185">Reference proteome</keyword>
<gene>
    <name evidence="3" type="ORF">ACFQKB_11170</name>
</gene>
<evidence type="ECO:0000313" key="3">
    <source>
        <dbReference type="EMBL" id="MFC6880323.1"/>
    </source>
</evidence>
<dbReference type="GO" id="GO:0004722">
    <property type="term" value="F:protein serine/threonine phosphatase activity"/>
    <property type="evidence" value="ECO:0007669"/>
    <property type="project" value="UniProtKB-EC"/>
</dbReference>
<feature type="compositionally biased region" description="Basic and acidic residues" evidence="1">
    <location>
        <begin position="338"/>
        <end position="350"/>
    </location>
</feature>
<dbReference type="RefSeq" id="WP_309239622.1">
    <property type="nucleotide sequence ID" value="NZ_JBHSXS010000005.1"/>
</dbReference>